<evidence type="ECO:0000259" key="1">
    <source>
        <dbReference type="Pfam" id="PF01883"/>
    </source>
</evidence>
<dbReference type="InterPro" id="IPR034904">
    <property type="entry name" value="FSCA_dom_sf"/>
</dbReference>
<dbReference type="PANTHER" id="PTHR42831">
    <property type="entry name" value="FE-S PROTEIN MATURATION AUXILIARY FACTOR YITW"/>
    <property type="match status" value="1"/>
</dbReference>
<dbReference type="Pfam" id="PF01883">
    <property type="entry name" value="FeS_assembly_P"/>
    <property type="match status" value="1"/>
</dbReference>
<protein>
    <submittedName>
        <fullName evidence="2">DUF59 domain-containing protein</fullName>
    </submittedName>
</protein>
<comment type="caution">
    <text evidence="2">The sequence shown here is derived from an EMBL/GenBank/DDBJ whole genome shotgun (WGS) entry which is preliminary data.</text>
</comment>
<proteinExistence type="predicted"/>
<dbReference type="Gene3D" id="3.30.300.130">
    <property type="entry name" value="Fe-S cluster assembly (FSCA)"/>
    <property type="match status" value="1"/>
</dbReference>
<evidence type="ECO:0000313" key="2">
    <source>
        <dbReference type="EMBL" id="MBJ7596650.1"/>
    </source>
</evidence>
<organism evidence="2 3">
    <name type="scientific">Candidatus Nephthysia bennettiae</name>
    <dbReference type="NCBI Taxonomy" id="3127016"/>
    <lineage>
        <taxon>Bacteria</taxon>
        <taxon>Bacillati</taxon>
        <taxon>Candidatus Dormiibacterota</taxon>
        <taxon>Candidatus Dormibacteria</taxon>
        <taxon>Candidatus Dormibacterales</taxon>
        <taxon>Candidatus Dormibacteraceae</taxon>
        <taxon>Candidatus Nephthysia</taxon>
    </lineage>
</organism>
<evidence type="ECO:0000313" key="3">
    <source>
        <dbReference type="Proteomes" id="UP000612893"/>
    </source>
</evidence>
<dbReference type="AlphaFoldDB" id="A0A934K173"/>
<dbReference type="RefSeq" id="WP_338198481.1">
    <property type="nucleotide sequence ID" value="NZ_JAEKNR010000015.1"/>
</dbReference>
<feature type="domain" description="MIP18 family-like" evidence="1">
    <location>
        <begin position="14"/>
        <end position="86"/>
    </location>
</feature>
<gene>
    <name evidence="2" type="ORF">JF922_00990</name>
</gene>
<name>A0A934K173_9BACT</name>
<keyword evidence="3" id="KW-1185">Reference proteome</keyword>
<reference evidence="2" key="1">
    <citation type="submission" date="2020-10" db="EMBL/GenBank/DDBJ databases">
        <title>Ca. Dormibacterota MAGs.</title>
        <authorList>
            <person name="Montgomery K."/>
        </authorList>
    </citation>
    <scope>NUCLEOTIDE SEQUENCE [LARGE SCALE GENOMIC DNA]</scope>
    <source>
        <strain evidence="2">SC8812_S17_10</strain>
    </source>
</reference>
<accession>A0A934K173</accession>
<dbReference type="Proteomes" id="UP000612893">
    <property type="component" value="Unassembled WGS sequence"/>
</dbReference>
<dbReference type="PANTHER" id="PTHR42831:SF1">
    <property type="entry name" value="FE-S PROTEIN MATURATION AUXILIARY FACTOR YITW"/>
    <property type="match status" value="1"/>
</dbReference>
<dbReference type="InterPro" id="IPR002744">
    <property type="entry name" value="MIP18-like"/>
</dbReference>
<dbReference type="InterPro" id="IPR052339">
    <property type="entry name" value="Fe-S_Maturation_MIP18"/>
</dbReference>
<dbReference type="EMBL" id="JAEKNR010000015">
    <property type="protein sequence ID" value="MBJ7596650.1"/>
    <property type="molecule type" value="Genomic_DNA"/>
</dbReference>
<dbReference type="SUPFAM" id="SSF117916">
    <property type="entry name" value="Fe-S cluster assembly (FSCA) domain-like"/>
    <property type="match status" value="1"/>
</dbReference>
<sequence length="109" mass="12402">MSEQKTEQPVTVKEEHVIEVLREVFDPEIPVNIVDLGLVYEIDIRPARVDVKMTLTALGCPMAGEVMTDVRDHLLQLDGIEEAGVELVYEPPWTPERMTEDARWELGMV</sequence>